<reference evidence="2" key="1">
    <citation type="submission" date="2018-10" db="EMBL/GenBank/DDBJ databases">
        <title>Schaedlerella arabinophila gen. nov. sp. nov., isolated from the mouse intestinal tract and comparative analysis with the genome of the closely related altered Schaedler flora strain ASF502.</title>
        <authorList>
            <person name="Miyake S."/>
            <person name="Soh M."/>
            <person name="Seedorf H."/>
        </authorList>
    </citation>
    <scope>NUCLEOTIDE SEQUENCE [LARGE SCALE GENOMIC DNA]</scope>
    <source>
        <strain evidence="2">DSM 106076</strain>
    </source>
</reference>
<dbReference type="Proteomes" id="UP000274920">
    <property type="component" value="Unassembled WGS sequence"/>
</dbReference>
<dbReference type="STRING" id="2044587.C824_05696"/>
<sequence>MENKFINRYRTFCKSLSNLEKSLRADPKADFVLEGTVLNFNLTFDIAWKVMKDILIKKLEILDFAVGSPRETLQQAFTNRIIADDLWMQMLRVRNQLAHDYDGTFAAEKFQDIIKVYYPLFEELRENIKKYYE</sequence>
<comment type="caution">
    <text evidence="2">The sequence shown here is derived from an EMBL/GenBank/DDBJ whole genome shotgun (WGS) entry which is preliminary data.</text>
</comment>
<evidence type="ECO:0000313" key="3">
    <source>
        <dbReference type="Proteomes" id="UP000274920"/>
    </source>
</evidence>
<dbReference type="Gene3D" id="1.20.120.330">
    <property type="entry name" value="Nucleotidyltransferases domain 2"/>
    <property type="match status" value="1"/>
</dbReference>
<evidence type="ECO:0000313" key="1">
    <source>
        <dbReference type="EMBL" id="NDO69170.1"/>
    </source>
</evidence>
<dbReference type="eggNOG" id="COG1669">
    <property type="taxonomic scope" value="Bacteria"/>
</dbReference>
<proteinExistence type="predicted"/>
<accession>N2A375</accession>
<dbReference type="RefSeq" id="WP_004073518.1">
    <property type="nucleotide sequence ID" value="NZ_CASCYM010000081.1"/>
</dbReference>
<dbReference type="Pfam" id="PF08780">
    <property type="entry name" value="NTase_sub_bind"/>
    <property type="match status" value="1"/>
</dbReference>
<dbReference type="SUPFAM" id="SSF81593">
    <property type="entry name" value="Nucleotidyltransferase substrate binding subunit/domain"/>
    <property type="match status" value="1"/>
</dbReference>
<dbReference type="OrthoDB" id="9810452at2"/>
<name>N2A375_9FIRM</name>
<dbReference type="EMBL" id="RHJS01000002">
    <property type="protein sequence ID" value="RRK34135.1"/>
    <property type="molecule type" value="Genomic_DNA"/>
</dbReference>
<dbReference type="NCBIfam" id="TIGR01987">
    <property type="entry name" value="HI0074"/>
    <property type="match status" value="1"/>
</dbReference>
<protein>
    <submittedName>
        <fullName evidence="2">Toxin-antitoxin system antitoxin subunit</fullName>
    </submittedName>
</protein>
<keyword evidence="3" id="KW-1185">Reference proteome</keyword>
<accession>A0A426DMZ0</accession>
<dbReference type="EMBL" id="VIRB01000063">
    <property type="protein sequence ID" value="NDO69170.1"/>
    <property type="molecule type" value="Genomic_DNA"/>
</dbReference>
<gene>
    <name evidence="2" type="ORF">EBB54_24460</name>
    <name evidence="1" type="ORF">FMM80_10935</name>
</gene>
<dbReference type="AlphaFoldDB" id="N2A375"/>
<evidence type="ECO:0000313" key="4">
    <source>
        <dbReference type="Proteomes" id="UP000474104"/>
    </source>
</evidence>
<dbReference type="InterPro" id="IPR010235">
    <property type="entry name" value="HepT"/>
</dbReference>
<dbReference type="Proteomes" id="UP000474104">
    <property type="component" value="Unassembled WGS sequence"/>
</dbReference>
<dbReference type="HOGENOM" id="CLU_118479_1_0_9"/>
<organism evidence="2 3">
    <name type="scientific">Schaedlerella arabinosiphila</name>
    <dbReference type="NCBI Taxonomy" id="2044587"/>
    <lineage>
        <taxon>Bacteria</taxon>
        <taxon>Bacillati</taxon>
        <taxon>Bacillota</taxon>
        <taxon>Clostridia</taxon>
        <taxon>Lachnospirales</taxon>
        <taxon>Lachnospiraceae</taxon>
        <taxon>Schaedlerella</taxon>
    </lineage>
</organism>
<evidence type="ECO:0000313" key="2">
    <source>
        <dbReference type="EMBL" id="RRK34135.1"/>
    </source>
</evidence>
<reference evidence="1 4" key="2">
    <citation type="submission" date="2019-07" db="EMBL/GenBank/DDBJ databases">
        <title>Draft genome sequences of 15 bacterial species constituting the stable defined intestinal microbiota of the GM15 gnotobiotic mouse model.</title>
        <authorList>
            <person name="Elie C."/>
            <person name="Mathieu A."/>
            <person name="Saliou A."/>
            <person name="Darnaud M."/>
            <person name="Leulier F."/>
            <person name="Tamellini A."/>
        </authorList>
    </citation>
    <scope>NUCLEOTIDE SEQUENCE [LARGE SCALE GENOMIC DNA]</scope>
    <source>
        <strain evidence="4">ASF 502</strain>
        <strain evidence="1">MD300</strain>
    </source>
</reference>